<dbReference type="Pfam" id="PF13041">
    <property type="entry name" value="PPR_2"/>
    <property type="match status" value="1"/>
</dbReference>
<evidence type="ECO:0000313" key="3">
    <source>
        <dbReference type="EMBL" id="CAA7400170.1"/>
    </source>
</evidence>
<dbReference type="InterPro" id="IPR046848">
    <property type="entry name" value="E_motif"/>
</dbReference>
<dbReference type="Proteomes" id="UP000663760">
    <property type="component" value="Chromosome 7"/>
</dbReference>
<name>A0A7I8KQT0_SPIIN</name>
<dbReference type="Gene3D" id="1.25.40.10">
    <property type="entry name" value="Tetratricopeptide repeat domain"/>
    <property type="match status" value="4"/>
</dbReference>
<proteinExistence type="predicted"/>
<dbReference type="Pfam" id="PF01535">
    <property type="entry name" value="PPR"/>
    <property type="match status" value="7"/>
</dbReference>
<feature type="repeat" description="PPR" evidence="2">
    <location>
        <begin position="345"/>
        <end position="379"/>
    </location>
</feature>
<organism evidence="3 4">
    <name type="scientific">Spirodela intermedia</name>
    <name type="common">Intermediate duckweed</name>
    <dbReference type="NCBI Taxonomy" id="51605"/>
    <lineage>
        <taxon>Eukaryota</taxon>
        <taxon>Viridiplantae</taxon>
        <taxon>Streptophyta</taxon>
        <taxon>Embryophyta</taxon>
        <taxon>Tracheophyta</taxon>
        <taxon>Spermatophyta</taxon>
        <taxon>Magnoliopsida</taxon>
        <taxon>Liliopsida</taxon>
        <taxon>Araceae</taxon>
        <taxon>Lemnoideae</taxon>
        <taxon>Spirodela</taxon>
    </lineage>
</organism>
<evidence type="ECO:0000313" key="4">
    <source>
        <dbReference type="Proteomes" id="UP000663760"/>
    </source>
</evidence>
<dbReference type="InterPro" id="IPR011990">
    <property type="entry name" value="TPR-like_helical_dom_sf"/>
</dbReference>
<accession>A0A7I8KQT0</accession>
<dbReference type="GO" id="GO:0003723">
    <property type="term" value="F:RNA binding"/>
    <property type="evidence" value="ECO:0007669"/>
    <property type="project" value="InterPro"/>
</dbReference>
<dbReference type="FunFam" id="1.25.40.10:FF:000090">
    <property type="entry name" value="Pentatricopeptide repeat-containing protein, chloroplastic"/>
    <property type="match status" value="1"/>
</dbReference>
<dbReference type="Pfam" id="PF20431">
    <property type="entry name" value="E_motif"/>
    <property type="match status" value="1"/>
</dbReference>
<evidence type="ECO:0000256" key="2">
    <source>
        <dbReference type="PROSITE-ProRule" id="PRU00708"/>
    </source>
</evidence>
<dbReference type="NCBIfam" id="TIGR00756">
    <property type="entry name" value="PPR"/>
    <property type="match status" value="7"/>
</dbReference>
<dbReference type="PANTHER" id="PTHR47926:SF545">
    <property type="entry name" value="PENTACOTRIPEPTIDE-REPEAT REGION OF PRORP DOMAIN-CONTAINING PROTEIN"/>
    <property type="match status" value="1"/>
</dbReference>
<keyword evidence="4" id="KW-1185">Reference proteome</keyword>
<keyword evidence="1" id="KW-0677">Repeat</keyword>
<reference evidence="3" key="1">
    <citation type="submission" date="2020-02" db="EMBL/GenBank/DDBJ databases">
        <authorList>
            <person name="Scholz U."/>
            <person name="Mascher M."/>
            <person name="Fiebig A."/>
        </authorList>
    </citation>
    <scope>NUCLEOTIDE SEQUENCE</scope>
</reference>
<evidence type="ECO:0000256" key="1">
    <source>
        <dbReference type="ARBA" id="ARBA00022737"/>
    </source>
</evidence>
<dbReference type="PANTHER" id="PTHR47926">
    <property type="entry name" value="PENTATRICOPEPTIDE REPEAT-CONTAINING PROTEIN"/>
    <property type="match status" value="1"/>
</dbReference>
<dbReference type="SUPFAM" id="SSF48452">
    <property type="entry name" value="TPR-like"/>
    <property type="match status" value="1"/>
</dbReference>
<dbReference type="AlphaFoldDB" id="A0A7I8KQT0"/>
<gene>
    <name evidence="3" type="ORF">SI8410_07010840</name>
</gene>
<dbReference type="GO" id="GO:0009451">
    <property type="term" value="P:RNA modification"/>
    <property type="evidence" value="ECO:0007669"/>
    <property type="project" value="InterPro"/>
</dbReference>
<dbReference type="EMBL" id="LR746270">
    <property type="protein sequence ID" value="CAA7400170.1"/>
    <property type="molecule type" value="Genomic_DNA"/>
</dbReference>
<dbReference type="InterPro" id="IPR002885">
    <property type="entry name" value="PPR_rpt"/>
</dbReference>
<dbReference type="PROSITE" id="PS51375">
    <property type="entry name" value="PPR"/>
    <property type="match status" value="4"/>
</dbReference>
<feature type="repeat" description="PPR" evidence="2">
    <location>
        <begin position="145"/>
        <end position="179"/>
    </location>
</feature>
<dbReference type="OrthoDB" id="185373at2759"/>
<feature type="repeat" description="PPR" evidence="2">
    <location>
        <begin position="380"/>
        <end position="415"/>
    </location>
</feature>
<dbReference type="InterPro" id="IPR046960">
    <property type="entry name" value="PPR_At4g14850-like_plant"/>
</dbReference>
<protein>
    <submittedName>
        <fullName evidence="3">Uncharacterized protein</fullName>
    </submittedName>
</protein>
<sequence length="526" mass="55469">MTGAAAAARGLAEAVCAAAGRGCFREALSLYAALHRSAAAVSGGGWETFAATAALKACARLPHLRGGAAIHAQARKLGFAPSDVYVHTALVDLYAKTGGATHARKLFDEMPAPNTVTWNSLLSAHVNSGCLAAACEVFFAMPARDAVSWNAMISGHAKAGDMAAAAALFQRMPEKNAESWNALISGLAACGDMPSARKLFDEMPQRSQVSWIAMIGGYTRQGDVIAAEHLFDEMPRRSTPAWNAMVACYAQNGRPREALLLFLRMQKTHVGGGAEAQPDGKTFSSLLSACAQLGELRFGRWALTHIAAAGIPLDDHLRTALVDLHAKCGDIDGAFRLFRGLTLRDVVSYSAMIVGCGINGRSTEAISLYGEMGEEGISPNAVTFVGLLAAYSHAGMVEEGCRCFAGMAAEHGISPTVDHYAIIVDLLGRAGRLEEAYNVACRMPVAPHAGVWGALLLACRLHGGVELGEVAARRCSELEPDSAAHLVVLANIYAAAGRWDEARALWTAMEEGGVTKVRGCSWTESS</sequence>
<feature type="repeat" description="PPR" evidence="2">
    <location>
        <begin position="207"/>
        <end position="241"/>
    </location>
</feature>